<dbReference type="Pfam" id="PF08876">
    <property type="entry name" value="DUF1836"/>
    <property type="match status" value="1"/>
</dbReference>
<dbReference type="Proteomes" id="UP000295063">
    <property type="component" value="Unassembled WGS sequence"/>
</dbReference>
<dbReference type="EMBL" id="SLUI01000011">
    <property type="protein sequence ID" value="TCL35607.1"/>
    <property type="molecule type" value="Genomic_DNA"/>
</dbReference>
<dbReference type="PANTHER" id="PTHR40056">
    <property type="entry name" value="HYPOTHETICAL CYTOSOLIC PROTEIN"/>
    <property type="match status" value="1"/>
</dbReference>
<keyword evidence="2" id="KW-1185">Reference proteome</keyword>
<dbReference type="InterPro" id="IPR014975">
    <property type="entry name" value="DUF1836"/>
</dbReference>
<protein>
    <submittedName>
        <fullName evidence="1">Uncharacterized protein DUF1836</fullName>
    </submittedName>
</protein>
<proteinExistence type="predicted"/>
<gene>
    <name evidence="1" type="ORF">EV210_11171</name>
</gene>
<comment type="caution">
    <text evidence="1">The sequence shown here is derived from an EMBL/GenBank/DDBJ whole genome shotgun (WGS) entry which is preliminary data.</text>
</comment>
<sequence>MEKAALSELVKRIRESHEIRIETIPDIELYMEQMLTFLNQRLDSPGKTADTPIFTKTMINNYTKDRLLIPPKNKKYSKQHMMLLILIYHLKGILSISDIKQLFAPVLQDINTPEDDLIPLEDIYTTYLDLTENYLTEFGENFSNKLSFITNLTSHLEGEANHVARLFLTVLVLIAQADLSKKVAELIIEGYFTNPATSDELTRMAYNIDLDSVFGQNPRDLK</sequence>
<dbReference type="RefSeq" id="WP_132082356.1">
    <property type="nucleotide sequence ID" value="NZ_DAMAKO010000013.1"/>
</dbReference>
<evidence type="ECO:0000313" key="1">
    <source>
        <dbReference type="EMBL" id="TCL35607.1"/>
    </source>
</evidence>
<evidence type="ECO:0000313" key="2">
    <source>
        <dbReference type="Proteomes" id="UP000295063"/>
    </source>
</evidence>
<dbReference type="OrthoDB" id="3191472at2"/>
<accession>A0A4V2Q8B2</accession>
<dbReference type="PANTHER" id="PTHR40056:SF1">
    <property type="entry name" value="DUF1836 DOMAIN-CONTAINING PROTEIN"/>
    <property type="match status" value="1"/>
</dbReference>
<name>A0A4V2Q8B2_9FIRM</name>
<reference evidence="1 2" key="1">
    <citation type="submission" date="2019-03" db="EMBL/GenBank/DDBJ databases">
        <title>Genomic Encyclopedia of Type Strains, Phase IV (KMG-IV): sequencing the most valuable type-strain genomes for metagenomic binning, comparative biology and taxonomic classification.</title>
        <authorList>
            <person name="Goeker M."/>
        </authorList>
    </citation>
    <scope>NUCLEOTIDE SEQUENCE [LARGE SCALE GENOMIC DNA]</scope>
    <source>
        <strain evidence="1 2">DSM 15969</strain>
    </source>
</reference>
<organism evidence="1 2">
    <name type="scientific">Anaerospora hongkongensis</name>
    <dbReference type="NCBI Taxonomy" id="244830"/>
    <lineage>
        <taxon>Bacteria</taxon>
        <taxon>Bacillati</taxon>
        <taxon>Bacillota</taxon>
        <taxon>Negativicutes</taxon>
        <taxon>Selenomonadales</taxon>
        <taxon>Sporomusaceae</taxon>
        <taxon>Anaerospora</taxon>
    </lineage>
</organism>
<dbReference type="AlphaFoldDB" id="A0A4V2Q8B2"/>